<dbReference type="GO" id="GO:0003676">
    <property type="term" value="F:nucleic acid binding"/>
    <property type="evidence" value="ECO:0007669"/>
    <property type="project" value="InterPro"/>
</dbReference>
<protein>
    <submittedName>
        <fullName evidence="2">Copia protein</fullName>
    </submittedName>
</protein>
<dbReference type="InterPro" id="IPR036397">
    <property type="entry name" value="RNaseH_sf"/>
</dbReference>
<feature type="non-terminal residue" evidence="2">
    <location>
        <position position="1"/>
    </location>
</feature>
<reference evidence="2" key="1">
    <citation type="journal article" date="2012" name="Nat. Biotechnol.">
        <title>Draft genome sequence of pigeonpea (Cajanus cajan), an orphan legume crop of resource-poor farmers.</title>
        <authorList>
            <person name="Varshney R.K."/>
            <person name="Chen W."/>
            <person name="Li Y."/>
            <person name="Bharti A.K."/>
            <person name="Saxena R.K."/>
            <person name="Schlueter J.A."/>
            <person name="Donoghue M.T."/>
            <person name="Azam S."/>
            <person name="Fan G."/>
            <person name="Whaley A.M."/>
            <person name="Farmer A.D."/>
            <person name="Sheridan J."/>
            <person name="Iwata A."/>
            <person name="Tuteja R."/>
            <person name="Penmetsa R.V."/>
            <person name="Wu W."/>
            <person name="Upadhyaya H.D."/>
            <person name="Yang S.P."/>
            <person name="Shah T."/>
            <person name="Saxena K.B."/>
            <person name="Michael T."/>
            <person name="McCombie W.R."/>
            <person name="Yang B."/>
            <person name="Zhang G."/>
            <person name="Yang H."/>
            <person name="Wang J."/>
            <person name="Spillane C."/>
            <person name="Cook D.R."/>
            <person name="May G.D."/>
            <person name="Xu X."/>
            <person name="Jackson S.A."/>
        </authorList>
    </citation>
    <scope>NUCLEOTIDE SEQUENCE [LARGE SCALE GENOMIC DNA]</scope>
</reference>
<dbReference type="PANTHER" id="PTHR42648">
    <property type="entry name" value="TRANSPOSASE, PUTATIVE-RELATED"/>
    <property type="match status" value="1"/>
</dbReference>
<accession>A0A151RJ45</accession>
<evidence type="ECO:0000313" key="2">
    <source>
        <dbReference type="EMBL" id="KYP42579.1"/>
    </source>
</evidence>
<dbReference type="InterPro" id="IPR039537">
    <property type="entry name" value="Retrotran_Ty1/copia-like"/>
</dbReference>
<evidence type="ECO:0000313" key="3">
    <source>
        <dbReference type="Proteomes" id="UP000075243"/>
    </source>
</evidence>
<dbReference type="Pfam" id="PF13976">
    <property type="entry name" value="gag_pre-integrs"/>
    <property type="match status" value="1"/>
</dbReference>
<dbReference type="InterPro" id="IPR012337">
    <property type="entry name" value="RNaseH-like_sf"/>
</dbReference>
<dbReference type="SUPFAM" id="SSF53098">
    <property type="entry name" value="Ribonuclease H-like"/>
    <property type="match status" value="1"/>
</dbReference>
<dbReference type="PANTHER" id="PTHR42648:SF28">
    <property type="entry name" value="TRANSPOSON-ENCODED PROTEIN WITH RIBONUCLEASE H-LIKE AND RETROVIRUS ZINC FINGER-LIKE DOMAINS"/>
    <property type="match status" value="1"/>
</dbReference>
<organism evidence="2 3">
    <name type="scientific">Cajanus cajan</name>
    <name type="common">Pigeon pea</name>
    <name type="synonym">Cajanus indicus</name>
    <dbReference type="NCBI Taxonomy" id="3821"/>
    <lineage>
        <taxon>Eukaryota</taxon>
        <taxon>Viridiplantae</taxon>
        <taxon>Streptophyta</taxon>
        <taxon>Embryophyta</taxon>
        <taxon>Tracheophyta</taxon>
        <taxon>Spermatophyta</taxon>
        <taxon>Magnoliopsida</taxon>
        <taxon>eudicotyledons</taxon>
        <taxon>Gunneridae</taxon>
        <taxon>Pentapetalae</taxon>
        <taxon>rosids</taxon>
        <taxon>fabids</taxon>
        <taxon>Fabales</taxon>
        <taxon>Fabaceae</taxon>
        <taxon>Papilionoideae</taxon>
        <taxon>50 kb inversion clade</taxon>
        <taxon>NPAAA clade</taxon>
        <taxon>indigoferoid/millettioid clade</taxon>
        <taxon>Phaseoleae</taxon>
        <taxon>Cajanus</taxon>
    </lineage>
</organism>
<dbReference type="EMBL" id="KQ483711">
    <property type="protein sequence ID" value="KYP42579.1"/>
    <property type="molecule type" value="Genomic_DNA"/>
</dbReference>
<dbReference type="AlphaFoldDB" id="A0A151RJ45"/>
<dbReference type="Gene3D" id="3.30.420.10">
    <property type="entry name" value="Ribonuclease H-like superfamily/Ribonuclease H"/>
    <property type="match status" value="1"/>
</dbReference>
<dbReference type="Gramene" id="C.cajan_36579.t">
    <property type="protein sequence ID" value="C.cajan_36579.t"/>
    <property type="gene ID" value="C.cajan_36579"/>
</dbReference>
<gene>
    <name evidence="2" type="ORF">KK1_036022</name>
</gene>
<dbReference type="CDD" id="cd09272">
    <property type="entry name" value="RNase_HI_RT_Ty1"/>
    <property type="match status" value="1"/>
</dbReference>
<sequence>SEDLLVHLVLISLPTQFGQFKVSTRGIKRKLTNENSVALWHRRLGHISKLRIKRLVSDKILNPLDFTDFDICINCIKGKQNNKRRFEANRTLDVLELIHTDICGPFPMVAWNGQQYFITFIDDFSGYGYIYLIHEKAKSLDVFKNYEKPLKLQRYILNRVPTKATGKTPYELWTGKKPSLKYLHVWGCPAEARAYERSRGYKFYDPTTKSIFESGNAQFFEDVDFARGDIIKDFVFEEEYVDIPTGVIDIVQDPLLDFVQDTTNQDNVKYLMQKVVPEEQTLPPQERMPLRKSTRERRSAIPDDYIVSLHEHEVGIGLMEDDPINFHQAMESSNSQKWIDAMNEEIKSMRDNDVCDLFPLLEGAKSIGCKWIFKTKRDLKGDVAKGFTQKEGIDYKEIFSPISSKDSSWKSAKQSLIASSTMAAEFIACYEAFNHGIWLRNFVTGLRIVDGIERPLKLFCDNKSAILFSNNNKSSKKSKHIDIKFLVVKERVQSKQLSIEHIGTNSMVADLLTKGLPPKMFHEHTAHMGVMSLSDVQWEFVLL</sequence>
<feature type="domain" description="GAG-pre-integrase" evidence="1">
    <location>
        <begin position="33"/>
        <end position="80"/>
    </location>
</feature>
<evidence type="ECO:0000259" key="1">
    <source>
        <dbReference type="Pfam" id="PF13976"/>
    </source>
</evidence>
<proteinExistence type="predicted"/>
<keyword evidence="3" id="KW-1185">Reference proteome</keyword>
<name>A0A151RJ45_CAJCA</name>
<dbReference type="Proteomes" id="UP000075243">
    <property type="component" value="Unassembled WGS sequence"/>
</dbReference>
<dbReference type="InterPro" id="IPR025724">
    <property type="entry name" value="GAG-pre-integrase_dom"/>
</dbReference>